<keyword evidence="8" id="KW-1278">Translocase</keyword>
<dbReference type="Pfam" id="PF13442">
    <property type="entry name" value="Cytochrome_CBB3"/>
    <property type="match status" value="1"/>
</dbReference>
<evidence type="ECO:0000256" key="9">
    <source>
        <dbReference type="ARBA" id="ARBA00022982"/>
    </source>
</evidence>
<feature type="transmembrane region" description="Helical" evidence="20">
    <location>
        <begin position="20"/>
        <end position="46"/>
    </location>
</feature>
<dbReference type="Gene3D" id="1.10.287.90">
    <property type="match status" value="1"/>
</dbReference>
<feature type="region of interest" description="Disordered" evidence="19">
    <location>
        <begin position="355"/>
        <end position="374"/>
    </location>
</feature>
<evidence type="ECO:0000256" key="17">
    <source>
        <dbReference type="RuleBase" id="RU000456"/>
    </source>
</evidence>
<organism evidence="24 25">
    <name type="scientific">Bacterioplanoides pacificum</name>
    <dbReference type="NCBI Taxonomy" id="1171596"/>
    <lineage>
        <taxon>Bacteria</taxon>
        <taxon>Pseudomonadati</taxon>
        <taxon>Pseudomonadota</taxon>
        <taxon>Gammaproteobacteria</taxon>
        <taxon>Oceanospirillales</taxon>
        <taxon>Oceanospirillaceae</taxon>
        <taxon>Bacterioplanoides</taxon>
    </lineage>
</organism>
<proteinExistence type="inferred from homology"/>
<dbReference type="SUPFAM" id="SSF49503">
    <property type="entry name" value="Cupredoxins"/>
    <property type="match status" value="1"/>
</dbReference>
<dbReference type="EMBL" id="JBHRYB010000005">
    <property type="protein sequence ID" value="MFC3679868.1"/>
    <property type="molecule type" value="Genomic_DNA"/>
</dbReference>
<keyword evidence="6 17" id="KW-0812">Transmembrane</keyword>
<keyword evidence="25" id="KW-1185">Reference proteome</keyword>
<dbReference type="InterPro" id="IPR014222">
    <property type="entry name" value="Cyt_c_oxidase_su2"/>
</dbReference>
<keyword evidence="7 16" id="KW-0479">Metal-binding</keyword>
<dbReference type="Pfam" id="PF00116">
    <property type="entry name" value="COX2"/>
    <property type="match status" value="1"/>
</dbReference>
<feature type="compositionally biased region" description="Polar residues" evidence="19">
    <location>
        <begin position="358"/>
        <end position="367"/>
    </location>
</feature>
<protein>
    <recommendedName>
        <fullName evidence="18">Cytochrome c oxidase subunit 2</fullName>
        <ecNumber evidence="18">7.1.1.9</ecNumber>
    </recommendedName>
</protein>
<feature type="domain" description="Cytochrome oxidase subunit II copper A binding" evidence="21">
    <location>
        <begin position="96"/>
        <end position="233"/>
    </location>
</feature>
<dbReference type="Proteomes" id="UP001595722">
    <property type="component" value="Unassembled WGS sequence"/>
</dbReference>
<dbReference type="PROSITE" id="PS50999">
    <property type="entry name" value="COX2_TM"/>
    <property type="match status" value="1"/>
</dbReference>
<dbReference type="InterPro" id="IPR045187">
    <property type="entry name" value="CcO_II"/>
</dbReference>
<evidence type="ECO:0000256" key="10">
    <source>
        <dbReference type="ARBA" id="ARBA00022989"/>
    </source>
</evidence>
<evidence type="ECO:0000256" key="6">
    <source>
        <dbReference type="ARBA" id="ARBA00022692"/>
    </source>
</evidence>
<evidence type="ECO:0000259" key="23">
    <source>
        <dbReference type="PROSITE" id="PS51007"/>
    </source>
</evidence>
<dbReference type="Gene3D" id="1.10.760.10">
    <property type="entry name" value="Cytochrome c-like domain"/>
    <property type="match status" value="1"/>
</dbReference>
<accession>A0ABV7VSB3</accession>
<feature type="domain" description="Cytochrome oxidase subunit II transmembrane region profile" evidence="22">
    <location>
        <begin position="1"/>
        <end position="95"/>
    </location>
</feature>
<dbReference type="InterPro" id="IPR036257">
    <property type="entry name" value="Cyt_c_oxidase_su2_TM_sf"/>
</dbReference>
<dbReference type="EC" id="7.1.1.9" evidence="18"/>
<keyword evidence="11 16" id="KW-0408">Iron</keyword>
<comment type="catalytic activity">
    <reaction evidence="15 18">
        <text>4 Fe(II)-[cytochrome c] + O2 + 8 H(+)(in) = 4 Fe(III)-[cytochrome c] + 2 H2O + 4 H(+)(out)</text>
        <dbReference type="Rhea" id="RHEA:11436"/>
        <dbReference type="Rhea" id="RHEA-COMP:10350"/>
        <dbReference type="Rhea" id="RHEA-COMP:14399"/>
        <dbReference type="ChEBI" id="CHEBI:15377"/>
        <dbReference type="ChEBI" id="CHEBI:15378"/>
        <dbReference type="ChEBI" id="CHEBI:15379"/>
        <dbReference type="ChEBI" id="CHEBI:29033"/>
        <dbReference type="ChEBI" id="CHEBI:29034"/>
        <dbReference type="EC" id="7.1.1.9"/>
    </reaction>
</comment>
<evidence type="ECO:0000256" key="3">
    <source>
        <dbReference type="ARBA" id="ARBA00022448"/>
    </source>
</evidence>
<comment type="function">
    <text evidence="14 18">Subunits I and II form the functional core of the enzyme complex. Electrons originating in cytochrome c are transferred via heme a and Cu(A) to the binuclear center formed by heme a3 and Cu(B).</text>
</comment>
<evidence type="ECO:0000256" key="2">
    <source>
        <dbReference type="ARBA" id="ARBA00007866"/>
    </source>
</evidence>
<dbReference type="InterPro" id="IPR002429">
    <property type="entry name" value="CcO_II-like_C"/>
</dbReference>
<evidence type="ECO:0000256" key="1">
    <source>
        <dbReference type="ARBA" id="ARBA00004141"/>
    </source>
</evidence>
<dbReference type="InterPro" id="IPR009056">
    <property type="entry name" value="Cyt_c-like_dom"/>
</dbReference>
<dbReference type="Gene3D" id="2.60.40.420">
    <property type="entry name" value="Cupredoxins - blue copper proteins"/>
    <property type="match status" value="1"/>
</dbReference>
<dbReference type="PANTHER" id="PTHR22888">
    <property type="entry name" value="CYTOCHROME C OXIDASE, SUBUNIT II"/>
    <property type="match status" value="1"/>
</dbReference>
<dbReference type="PRINTS" id="PR01166">
    <property type="entry name" value="CYCOXIDASEII"/>
</dbReference>
<feature type="transmembrane region" description="Helical" evidence="20">
    <location>
        <begin position="67"/>
        <end position="86"/>
    </location>
</feature>
<evidence type="ECO:0000256" key="14">
    <source>
        <dbReference type="ARBA" id="ARBA00024688"/>
    </source>
</evidence>
<evidence type="ECO:0000256" key="12">
    <source>
        <dbReference type="ARBA" id="ARBA00023008"/>
    </source>
</evidence>
<dbReference type="PANTHER" id="PTHR22888:SF9">
    <property type="entry name" value="CYTOCHROME C OXIDASE SUBUNIT 2"/>
    <property type="match status" value="1"/>
</dbReference>
<keyword evidence="10 20" id="KW-1133">Transmembrane helix</keyword>
<gene>
    <name evidence="24" type="primary">coxB</name>
    <name evidence="24" type="ORF">ACFOMG_07055</name>
</gene>
<keyword evidence="13 20" id="KW-0472">Membrane</keyword>
<dbReference type="SUPFAM" id="SSF46626">
    <property type="entry name" value="Cytochrome c"/>
    <property type="match status" value="1"/>
</dbReference>
<evidence type="ECO:0000256" key="13">
    <source>
        <dbReference type="ARBA" id="ARBA00023136"/>
    </source>
</evidence>
<dbReference type="InterPro" id="IPR011759">
    <property type="entry name" value="Cyt_c_oxidase_su2_TM_dom"/>
</dbReference>
<comment type="subcellular location">
    <subcellularLocation>
        <location evidence="17">Cell membrane</location>
        <topology evidence="17">Multi-pass membrane protein</topology>
    </subcellularLocation>
    <subcellularLocation>
        <location evidence="1">Membrane</location>
        <topology evidence="1">Multi-pass membrane protein</topology>
    </subcellularLocation>
</comment>
<comment type="caution">
    <text evidence="24">The sequence shown here is derived from an EMBL/GenBank/DDBJ whole genome shotgun (WGS) entry which is preliminary data.</text>
</comment>
<evidence type="ECO:0000256" key="7">
    <source>
        <dbReference type="ARBA" id="ARBA00022723"/>
    </source>
</evidence>
<evidence type="ECO:0000256" key="18">
    <source>
        <dbReference type="RuleBase" id="RU004024"/>
    </source>
</evidence>
<dbReference type="InterPro" id="IPR001505">
    <property type="entry name" value="Copper_CuA"/>
</dbReference>
<evidence type="ECO:0000256" key="5">
    <source>
        <dbReference type="ARBA" id="ARBA00022660"/>
    </source>
</evidence>
<dbReference type="PROSITE" id="PS50857">
    <property type="entry name" value="COX2_CUA"/>
    <property type="match status" value="1"/>
</dbReference>
<feature type="domain" description="Cytochrome c" evidence="23">
    <location>
        <begin position="253"/>
        <end position="335"/>
    </location>
</feature>
<keyword evidence="5 17" id="KW-0679">Respiratory chain</keyword>
<evidence type="ECO:0000256" key="4">
    <source>
        <dbReference type="ARBA" id="ARBA00022617"/>
    </source>
</evidence>
<comment type="cofactor">
    <cofactor evidence="18">
        <name>Cu cation</name>
        <dbReference type="ChEBI" id="CHEBI:23378"/>
    </cofactor>
    <text evidence="18">Binds a copper A center.</text>
</comment>
<dbReference type="InterPro" id="IPR008972">
    <property type="entry name" value="Cupredoxin"/>
</dbReference>
<dbReference type="Pfam" id="PF02790">
    <property type="entry name" value="COX2_TM"/>
    <property type="match status" value="1"/>
</dbReference>
<dbReference type="PROSITE" id="PS00078">
    <property type="entry name" value="COX2"/>
    <property type="match status" value="1"/>
</dbReference>
<keyword evidence="3 17" id="KW-0813">Transport</keyword>
<keyword evidence="12 18" id="KW-0186">Copper</keyword>
<evidence type="ECO:0000259" key="21">
    <source>
        <dbReference type="PROSITE" id="PS50857"/>
    </source>
</evidence>
<evidence type="ECO:0000256" key="8">
    <source>
        <dbReference type="ARBA" id="ARBA00022967"/>
    </source>
</evidence>
<evidence type="ECO:0000313" key="24">
    <source>
        <dbReference type="EMBL" id="MFC3679868.1"/>
    </source>
</evidence>
<reference evidence="25" key="1">
    <citation type="journal article" date="2019" name="Int. J. Syst. Evol. Microbiol.">
        <title>The Global Catalogue of Microorganisms (GCM) 10K type strain sequencing project: providing services to taxonomists for standard genome sequencing and annotation.</title>
        <authorList>
            <consortium name="The Broad Institute Genomics Platform"/>
            <consortium name="The Broad Institute Genome Sequencing Center for Infectious Disease"/>
            <person name="Wu L."/>
            <person name="Ma J."/>
        </authorList>
    </citation>
    <scope>NUCLEOTIDE SEQUENCE [LARGE SCALE GENOMIC DNA]</scope>
    <source>
        <strain evidence="25">KCTC 42424</strain>
    </source>
</reference>
<dbReference type="NCBIfam" id="TIGR02866">
    <property type="entry name" value="CoxB"/>
    <property type="match status" value="1"/>
</dbReference>
<dbReference type="SUPFAM" id="SSF81464">
    <property type="entry name" value="Cytochrome c oxidase subunit II-like, transmembrane region"/>
    <property type="match status" value="1"/>
</dbReference>
<evidence type="ECO:0000256" key="15">
    <source>
        <dbReference type="ARBA" id="ARBA00047816"/>
    </source>
</evidence>
<name>A0ABV7VSB3_9GAMM</name>
<evidence type="ECO:0000256" key="20">
    <source>
        <dbReference type="SAM" id="Phobius"/>
    </source>
</evidence>
<dbReference type="InterPro" id="IPR036909">
    <property type="entry name" value="Cyt_c-like_dom_sf"/>
</dbReference>
<keyword evidence="9 17" id="KW-0249">Electron transport</keyword>
<dbReference type="PROSITE" id="PS51007">
    <property type="entry name" value="CYTC"/>
    <property type="match status" value="1"/>
</dbReference>
<comment type="similarity">
    <text evidence="2 17">Belongs to the cytochrome c oxidase subunit 2 family.</text>
</comment>
<evidence type="ECO:0000259" key="22">
    <source>
        <dbReference type="PROSITE" id="PS50999"/>
    </source>
</evidence>
<evidence type="ECO:0000256" key="19">
    <source>
        <dbReference type="SAM" id="MobiDB-lite"/>
    </source>
</evidence>
<keyword evidence="4 16" id="KW-0349">Heme</keyword>
<evidence type="ECO:0000313" key="25">
    <source>
        <dbReference type="Proteomes" id="UP001595722"/>
    </source>
</evidence>
<dbReference type="RefSeq" id="WP_376865666.1">
    <property type="nucleotide sequence ID" value="NZ_JBHRYB010000005.1"/>
</dbReference>
<sequence>MAQQQWNLPLGVTEISREVFSLHMVIFWICLAIAIVVFGVMFWSLIRYRKSKGARAANFHESTLVEILWTAIPVVILIVMAIPATATLKKIYDPSAADLDILITGYQWRWRYEYMDSGVSYFSNLATPETEIRNQDDKNPHYLLQVDEPLVVPVGKKIRFLLTSADVIHAWWVPELAVKKDAVPGFINESWARIDEPGIYRGQCAELCGKNHGFMPIEVRAVPQEAYQRWLQGKQQQQQQELASSNKAWTAEQLMERGASVYTTYCVACHQAGGGGIPPAFPALAGSPVATLAEQLDNHIDTVLYGKAGTAMSAFGDVLSAADLAAVITYERNAWGNDTGDLIQPADIRQRLEGEGVSTGQQAGNQSEETRHDG</sequence>
<evidence type="ECO:0000256" key="16">
    <source>
        <dbReference type="PROSITE-ProRule" id="PRU00433"/>
    </source>
</evidence>
<evidence type="ECO:0000256" key="11">
    <source>
        <dbReference type="ARBA" id="ARBA00023004"/>
    </source>
</evidence>